<dbReference type="InterPro" id="IPR051926">
    <property type="entry name" value="Ala_Aminotransferase"/>
</dbReference>
<dbReference type="GO" id="GO:0030170">
    <property type="term" value="F:pyridoxal phosphate binding"/>
    <property type="evidence" value="ECO:0007669"/>
    <property type="project" value="InterPro"/>
</dbReference>
<dbReference type="EC" id="2.6.1.2" evidence="6"/>
<dbReference type="Proteomes" id="UP001144110">
    <property type="component" value="Unassembled WGS sequence"/>
</dbReference>
<keyword evidence="5" id="KW-0663">Pyridoxal phosphate</keyword>
<dbReference type="PIRSF" id="PIRSF000517">
    <property type="entry name" value="Tyr_transaminase"/>
    <property type="match status" value="1"/>
</dbReference>
<organism evidence="8 9">
    <name type="scientific">Candidatus Thermodesulfobacterium syntrophicum</name>
    <dbReference type="NCBI Taxonomy" id="3060442"/>
    <lineage>
        <taxon>Bacteria</taxon>
        <taxon>Pseudomonadati</taxon>
        <taxon>Thermodesulfobacteriota</taxon>
        <taxon>Thermodesulfobacteria</taxon>
        <taxon>Thermodesulfobacteriales</taxon>
        <taxon>Thermodesulfobacteriaceae</taxon>
        <taxon>Thermodesulfobacterium</taxon>
    </lineage>
</organism>
<dbReference type="InterPro" id="IPR015421">
    <property type="entry name" value="PyrdxlP-dep_Trfase_major"/>
</dbReference>
<evidence type="ECO:0000313" key="9">
    <source>
        <dbReference type="Proteomes" id="UP001144110"/>
    </source>
</evidence>
<evidence type="ECO:0000259" key="7">
    <source>
        <dbReference type="Pfam" id="PF00155"/>
    </source>
</evidence>
<dbReference type="AlphaFoldDB" id="A0AAE3P5S0"/>
<evidence type="ECO:0000256" key="1">
    <source>
        <dbReference type="ARBA" id="ARBA00001933"/>
    </source>
</evidence>
<protein>
    <recommendedName>
        <fullName evidence="6">alanine transaminase</fullName>
        <ecNumber evidence="6">2.6.1.2</ecNumber>
    </recommendedName>
</protein>
<dbReference type="GO" id="GO:0004021">
    <property type="term" value="F:L-alanine:2-oxoglutarate aminotransferase activity"/>
    <property type="evidence" value="ECO:0007669"/>
    <property type="project" value="UniProtKB-EC"/>
</dbReference>
<sequence>MEQYKIKPAFRTFQVEYAIRDIVEASEEAKKRGKDLIYLNIGDPVRYGFKTPESIIEAVCQALRENYNSYSDSSGVPEAIEAIKSYALKKGIKPVDIYITQGATEAIEFAISALVNSEENILLPCPCYPLYQAIVSKFRIEPRYYFLDENKNWEPDIDSIESLIDKKTKAIVLINPNNPTGTIYSKDALEKIVKIAEKYSLVIFSDEIYDQYILEDGIEHISIASLTKNVPVVTFNGLSKNYFAPGFRIGWGIVSGPEEVLKDYIEAIHKLARTRLCASHPLQFAIPVALNNENYYIKDVITKLKRRRDILVEGLNQVPFITCVKPLGAFYAFPSINIPDIDDLEFTKKLILEEGVVVVHGSGFGQKPGTKHFRIIFLPEEEILEKALERIDRFIRRITS</sequence>
<dbReference type="InterPro" id="IPR005958">
    <property type="entry name" value="TyrNic_aminoTrfase"/>
</dbReference>
<evidence type="ECO:0000256" key="2">
    <source>
        <dbReference type="ARBA" id="ARBA00007441"/>
    </source>
</evidence>
<evidence type="ECO:0000256" key="6">
    <source>
        <dbReference type="ARBA" id="ARBA00026106"/>
    </source>
</evidence>
<comment type="similarity">
    <text evidence="2">Belongs to the class-I pyridoxal-phosphate-dependent aminotransferase family.</text>
</comment>
<dbReference type="Pfam" id="PF00155">
    <property type="entry name" value="Aminotran_1_2"/>
    <property type="match status" value="1"/>
</dbReference>
<evidence type="ECO:0000256" key="4">
    <source>
        <dbReference type="ARBA" id="ARBA00022679"/>
    </source>
</evidence>
<accession>A0AAE3P5S0</accession>
<dbReference type="EMBL" id="JAPHEG010000003">
    <property type="protein sequence ID" value="MDF2953494.1"/>
    <property type="molecule type" value="Genomic_DNA"/>
</dbReference>
<keyword evidence="4" id="KW-0808">Transferase</keyword>
<dbReference type="InterPro" id="IPR015422">
    <property type="entry name" value="PyrdxlP-dep_Trfase_small"/>
</dbReference>
<dbReference type="Gene3D" id="3.40.640.10">
    <property type="entry name" value="Type I PLP-dependent aspartate aminotransferase-like (Major domain)"/>
    <property type="match status" value="1"/>
</dbReference>
<dbReference type="CDD" id="cd00609">
    <property type="entry name" value="AAT_like"/>
    <property type="match status" value="1"/>
</dbReference>
<dbReference type="NCBIfam" id="TIGR01265">
    <property type="entry name" value="tyr_nico_aTase"/>
    <property type="match status" value="1"/>
</dbReference>
<gene>
    <name evidence="8" type="ORF">OD816_000739</name>
</gene>
<evidence type="ECO:0000313" key="8">
    <source>
        <dbReference type="EMBL" id="MDF2953494.1"/>
    </source>
</evidence>
<name>A0AAE3P5S0_9BACT</name>
<dbReference type="Gene3D" id="3.90.1150.10">
    <property type="entry name" value="Aspartate Aminotransferase, domain 1"/>
    <property type="match status" value="1"/>
</dbReference>
<evidence type="ECO:0000256" key="3">
    <source>
        <dbReference type="ARBA" id="ARBA00022576"/>
    </source>
</evidence>
<keyword evidence="3 8" id="KW-0032">Aminotransferase</keyword>
<comment type="caution">
    <text evidence="8">The sequence shown here is derived from an EMBL/GenBank/DDBJ whole genome shotgun (WGS) entry which is preliminary data.</text>
</comment>
<dbReference type="GO" id="GO:0006520">
    <property type="term" value="P:amino acid metabolic process"/>
    <property type="evidence" value="ECO:0007669"/>
    <property type="project" value="InterPro"/>
</dbReference>
<comment type="cofactor">
    <cofactor evidence="1">
        <name>pyridoxal 5'-phosphate</name>
        <dbReference type="ChEBI" id="CHEBI:597326"/>
    </cofactor>
</comment>
<proteinExistence type="inferred from homology"/>
<dbReference type="InterPro" id="IPR015424">
    <property type="entry name" value="PyrdxlP-dep_Trfase"/>
</dbReference>
<dbReference type="SUPFAM" id="SSF53383">
    <property type="entry name" value="PLP-dependent transferases"/>
    <property type="match status" value="1"/>
</dbReference>
<dbReference type="PANTHER" id="PTHR43488:SF2">
    <property type="entry name" value="GLUTAMATE-PYRUVATE AMINOTRANSFERASE ALAA"/>
    <property type="match status" value="1"/>
</dbReference>
<reference evidence="8" key="1">
    <citation type="submission" date="2022-11" db="EMBL/GenBank/DDBJ databases">
        <title>Candidatus Alkanophaga archaea from heated hydrothermal vent sediment oxidize petroleum alkanes.</title>
        <authorList>
            <person name="Zehnle H."/>
            <person name="Laso-Perez R."/>
            <person name="Lipp J."/>
            <person name="Teske A."/>
            <person name="Wegener G."/>
        </authorList>
    </citation>
    <scope>NUCLEOTIDE SEQUENCE</scope>
    <source>
        <strain evidence="8">MCA70</strain>
    </source>
</reference>
<feature type="domain" description="Aminotransferase class I/classII large" evidence="7">
    <location>
        <begin position="35"/>
        <end position="391"/>
    </location>
</feature>
<dbReference type="PANTHER" id="PTHR43488">
    <property type="entry name" value="GLUTAMATE-PYRUVATE AMINOTRANSFERASE ALAA"/>
    <property type="match status" value="1"/>
</dbReference>
<evidence type="ECO:0000256" key="5">
    <source>
        <dbReference type="ARBA" id="ARBA00022898"/>
    </source>
</evidence>
<dbReference type="InterPro" id="IPR004839">
    <property type="entry name" value="Aminotransferase_I/II_large"/>
</dbReference>